<proteinExistence type="predicted"/>
<dbReference type="Gene3D" id="3.60.10.10">
    <property type="entry name" value="Endonuclease/exonuclease/phosphatase"/>
    <property type="match status" value="1"/>
</dbReference>
<dbReference type="InterPro" id="IPR005135">
    <property type="entry name" value="Endo/exonuclease/phosphatase"/>
</dbReference>
<gene>
    <name evidence="2" type="ORF">SAMN06296036_105274</name>
</gene>
<dbReference type="EMBL" id="FWZT01000005">
    <property type="protein sequence ID" value="SMF14137.1"/>
    <property type="molecule type" value="Genomic_DNA"/>
</dbReference>
<dbReference type="Pfam" id="PF03372">
    <property type="entry name" value="Exo_endo_phos"/>
    <property type="match status" value="1"/>
</dbReference>
<dbReference type="GO" id="GO:0004527">
    <property type="term" value="F:exonuclease activity"/>
    <property type="evidence" value="ECO:0007669"/>
    <property type="project" value="UniProtKB-KW"/>
</dbReference>
<protein>
    <submittedName>
        <fullName evidence="2">Endonuclease/Exonuclease/phosphatase family protein</fullName>
    </submittedName>
</protein>
<keyword evidence="2" id="KW-0540">Nuclease</keyword>
<dbReference type="AlphaFoldDB" id="A0A1Y6BPN5"/>
<dbReference type="SUPFAM" id="SSF56219">
    <property type="entry name" value="DNase I-like"/>
    <property type="match status" value="1"/>
</dbReference>
<keyword evidence="2" id="KW-0378">Hydrolase</keyword>
<evidence type="ECO:0000313" key="2">
    <source>
        <dbReference type="EMBL" id="SMF14137.1"/>
    </source>
</evidence>
<keyword evidence="2" id="KW-0255">Endonuclease</keyword>
<name>A0A1Y6BPN5_9BACT</name>
<dbReference type="GO" id="GO:0004519">
    <property type="term" value="F:endonuclease activity"/>
    <property type="evidence" value="ECO:0007669"/>
    <property type="project" value="UniProtKB-KW"/>
</dbReference>
<dbReference type="STRING" id="1513793.SAMN06296036_105274"/>
<organism evidence="2 3">
    <name type="scientific">Pseudobacteriovorax antillogorgiicola</name>
    <dbReference type="NCBI Taxonomy" id="1513793"/>
    <lineage>
        <taxon>Bacteria</taxon>
        <taxon>Pseudomonadati</taxon>
        <taxon>Bdellovibrionota</taxon>
        <taxon>Oligoflexia</taxon>
        <taxon>Oligoflexales</taxon>
        <taxon>Pseudobacteriovoracaceae</taxon>
        <taxon>Pseudobacteriovorax</taxon>
    </lineage>
</organism>
<evidence type="ECO:0000259" key="1">
    <source>
        <dbReference type="Pfam" id="PF03372"/>
    </source>
</evidence>
<feature type="domain" description="Endonuclease/exonuclease/phosphatase" evidence="1">
    <location>
        <begin position="53"/>
        <end position="259"/>
    </location>
</feature>
<dbReference type="RefSeq" id="WP_159455254.1">
    <property type="nucleotide sequence ID" value="NZ_FWZT01000005.1"/>
</dbReference>
<sequence>MADEVPKLRRPLRKVINNFYQALKIETNIQDDLKILDKGAGPCSGRQIKIGVWNVFKGNGGMDFFRDFMNIVHRNDVWCLQEVLASPHGLIDYVPDGYKGIHGASYERMDGLREGVLNLSRWQSLDERTQVVHFSKTEPLVKTPKVAVVSHYYIDKVETRIVNVHQPLVRGRKRAGADLLEVMETIGEFDGPVIVAGDFNTFTKKYFNEVCQVMDDYGLSYVSIRQDHRKELQRLDHIFQRGFVVERASIITEAKSSDHYAIQASLVLKP</sequence>
<keyword evidence="3" id="KW-1185">Reference proteome</keyword>
<dbReference type="Proteomes" id="UP000192907">
    <property type="component" value="Unassembled WGS sequence"/>
</dbReference>
<evidence type="ECO:0000313" key="3">
    <source>
        <dbReference type="Proteomes" id="UP000192907"/>
    </source>
</evidence>
<dbReference type="InterPro" id="IPR036691">
    <property type="entry name" value="Endo/exonu/phosph_ase_sf"/>
</dbReference>
<keyword evidence="2" id="KW-0269">Exonuclease</keyword>
<reference evidence="3" key="1">
    <citation type="submission" date="2017-04" db="EMBL/GenBank/DDBJ databases">
        <authorList>
            <person name="Varghese N."/>
            <person name="Submissions S."/>
        </authorList>
    </citation>
    <scope>NUCLEOTIDE SEQUENCE [LARGE SCALE GENOMIC DNA]</scope>
    <source>
        <strain evidence="3">RKEM611</strain>
    </source>
</reference>
<accession>A0A1Y6BPN5</accession>